<keyword evidence="2" id="KW-0808">Transferase</keyword>
<dbReference type="Proteomes" id="UP000017908">
    <property type="component" value="Unassembled WGS sequence"/>
</dbReference>
<dbReference type="GO" id="GO:0016740">
    <property type="term" value="F:transferase activity"/>
    <property type="evidence" value="ECO:0007669"/>
    <property type="project" value="UniProtKB-KW"/>
</dbReference>
<evidence type="ECO:0000313" key="2">
    <source>
        <dbReference type="EMBL" id="CDF05286.1"/>
    </source>
</evidence>
<dbReference type="SUPFAM" id="SSF53448">
    <property type="entry name" value="Nucleotide-diphospho-sugar transferases"/>
    <property type="match status" value="1"/>
</dbReference>
<protein>
    <submittedName>
        <fullName evidence="2">Glycosyl transferase group 2 family</fullName>
    </submittedName>
</protein>
<evidence type="ECO:0000259" key="1">
    <source>
        <dbReference type="Pfam" id="PF00535"/>
    </source>
</evidence>
<gene>
    <name evidence="2" type="ORF">BN715_01551</name>
</gene>
<dbReference type="Gene3D" id="3.90.550.10">
    <property type="entry name" value="Spore Coat Polysaccharide Biosynthesis Protein SpsA, Chain A"/>
    <property type="match status" value="1"/>
</dbReference>
<name>R7MY81_MEGEL</name>
<feature type="domain" description="Glycosyltransferase 2-like" evidence="1">
    <location>
        <begin position="6"/>
        <end position="106"/>
    </location>
</feature>
<reference evidence="2" key="1">
    <citation type="submission" date="2012-11" db="EMBL/GenBank/DDBJ databases">
        <title>Dependencies among metagenomic species, viruses, plasmids and units of genetic variation.</title>
        <authorList>
            <person name="Nielsen H.B."/>
            <person name="Almeida M."/>
            <person name="Juncker A.S."/>
            <person name="Rasmussen S."/>
            <person name="Li J."/>
            <person name="Sunagawa S."/>
            <person name="Plichta D."/>
            <person name="Gautier L."/>
            <person name="Le Chatelier E."/>
            <person name="Peletier E."/>
            <person name="Bonde I."/>
            <person name="Nielsen T."/>
            <person name="Manichanh C."/>
            <person name="Arumugam M."/>
            <person name="Batto J."/>
            <person name="Santos M.B.Q.D."/>
            <person name="Blom N."/>
            <person name="Borruel N."/>
            <person name="Burgdorf K.S."/>
            <person name="Boumezbeur F."/>
            <person name="Casellas F."/>
            <person name="Dore J."/>
            <person name="Guarner F."/>
            <person name="Hansen T."/>
            <person name="Hildebrand F."/>
            <person name="Kaas R.S."/>
            <person name="Kennedy S."/>
            <person name="Kristiansen K."/>
            <person name="Kultima J.R."/>
            <person name="Leonard P."/>
            <person name="Levenez F."/>
            <person name="Lund O."/>
            <person name="Moumen B."/>
            <person name="Le Paslier D."/>
            <person name="Pons N."/>
            <person name="Pedersen O."/>
            <person name="Prifti E."/>
            <person name="Qin J."/>
            <person name="Raes J."/>
            <person name="Tap J."/>
            <person name="Tims S."/>
            <person name="Ussery D.W."/>
            <person name="Yamada T."/>
            <person name="MetaHit consortium"/>
            <person name="Renault P."/>
            <person name="Sicheritz-Ponten T."/>
            <person name="Bork P."/>
            <person name="Wang J."/>
            <person name="Brunak S."/>
            <person name="Ehrlich S.D."/>
        </authorList>
    </citation>
    <scope>NUCLEOTIDE SEQUENCE [LARGE SCALE GENOMIC DNA]</scope>
</reference>
<sequence>MQPLLSICIPTKNRVDILRKTLESILNQNVSADVYEVCVSDNSPTDETKNLIQNEFQYVSNLRYQKSNCEGFLNSMEALKLGKGKLLKLHNDYSKFKDGSIEKMVNVTNKYMNSKPAIFFAMKTINNPQNITEFHDFNSFLYNISYWSTWSSAFAIWKSDLDALIEHNIQVDFMFPHTTLLFSLTEKSLYVVDDDDYVENIPPKKKGGYNLVNNFVHIYLTMVHNLLEEKKISTTTYKQIEHRIIKFAASWYAIVLTNSNYTFTFENKNKLIKKQSGLHGLLEFYLYCSYYCPKAIIKKIIKNILGYKS</sequence>
<organism evidence="2">
    <name type="scientific">Megasphaera elsdenii CAG:570</name>
    <dbReference type="NCBI Taxonomy" id="1263087"/>
    <lineage>
        <taxon>Bacteria</taxon>
        <taxon>Bacillati</taxon>
        <taxon>Bacillota</taxon>
        <taxon>Negativicutes</taxon>
        <taxon>Veillonellales</taxon>
        <taxon>Veillonellaceae</taxon>
        <taxon>Megasphaera</taxon>
    </lineage>
</organism>
<dbReference type="InterPro" id="IPR029044">
    <property type="entry name" value="Nucleotide-diphossugar_trans"/>
</dbReference>
<comment type="caution">
    <text evidence="2">The sequence shown here is derived from an EMBL/GenBank/DDBJ whole genome shotgun (WGS) entry which is preliminary data.</text>
</comment>
<dbReference type="EMBL" id="CBKE010000252">
    <property type="protein sequence ID" value="CDF05286.1"/>
    <property type="molecule type" value="Genomic_DNA"/>
</dbReference>
<dbReference type="AlphaFoldDB" id="R7MY81"/>
<dbReference type="Pfam" id="PF00535">
    <property type="entry name" value="Glycos_transf_2"/>
    <property type="match status" value="1"/>
</dbReference>
<proteinExistence type="predicted"/>
<accession>R7MY81</accession>
<dbReference type="InterPro" id="IPR001173">
    <property type="entry name" value="Glyco_trans_2-like"/>
</dbReference>